<feature type="transmembrane region" description="Helical" evidence="1">
    <location>
        <begin position="23"/>
        <end position="40"/>
    </location>
</feature>
<proteinExistence type="predicted"/>
<feature type="transmembrane region" description="Helical" evidence="1">
    <location>
        <begin position="108"/>
        <end position="128"/>
    </location>
</feature>
<keyword evidence="1" id="KW-0812">Transmembrane</keyword>
<sequence>MACTRVPIWSIPIERAIPAKRRLCLWTCLLLCFLLCRAIVPLNTAIVLLDTLVTLYFLFAGPLCFWTRSLLSISFLQGHWPLCFWTRSLLSVSFLQGHCASGHARYSLFLFCRAIVLLDTLLTLYFFFCRAIVPLDTVVTITSWTTCDSNPDDRSGMGTSILGTS</sequence>
<gene>
    <name evidence="2" type="ORF">L210DRAFT_3558242</name>
</gene>
<keyword evidence="3" id="KW-1185">Reference proteome</keyword>
<feature type="transmembrane region" description="Helical" evidence="1">
    <location>
        <begin position="46"/>
        <end position="66"/>
    </location>
</feature>
<reference evidence="2" key="1">
    <citation type="submission" date="2019-10" db="EMBL/GenBank/DDBJ databases">
        <authorList>
            <consortium name="DOE Joint Genome Institute"/>
            <person name="Kuo A."/>
            <person name="Miyauchi S."/>
            <person name="Kiss E."/>
            <person name="Drula E."/>
            <person name="Kohler A."/>
            <person name="Sanchez-Garcia M."/>
            <person name="Andreopoulos B."/>
            <person name="Barry K.W."/>
            <person name="Bonito G."/>
            <person name="Buee M."/>
            <person name="Carver A."/>
            <person name="Chen C."/>
            <person name="Cichocki N."/>
            <person name="Clum A."/>
            <person name="Culley D."/>
            <person name="Crous P.W."/>
            <person name="Fauchery L."/>
            <person name="Girlanda M."/>
            <person name="Hayes R."/>
            <person name="Keri Z."/>
            <person name="LaButti K."/>
            <person name="Lipzen A."/>
            <person name="Lombard V."/>
            <person name="Magnuson J."/>
            <person name="Maillard F."/>
            <person name="Morin E."/>
            <person name="Murat C."/>
            <person name="Nolan M."/>
            <person name="Ohm R."/>
            <person name="Pangilinan J."/>
            <person name="Pereira M."/>
            <person name="Perotto S."/>
            <person name="Peter M."/>
            <person name="Riley R."/>
            <person name="Sitrit Y."/>
            <person name="Stielow B."/>
            <person name="Szollosi G."/>
            <person name="Zifcakova L."/>
            <person name="Stursova M."/>
            <person name="Spatafora J.W."/>
            <person name="Tedersoo L."/>
            <person name="Vaario L.-M."/>
            <person name="Yamada A."/>
            <person name="Yan M."/>
            <person name="Wang P."/>
            <person name="Xu J."/>
            <person name="Bruns T."/>
            <person name="Baldrian P."/>
            <person name="Vilgalys R."/>
            <person name="Henrissat B."/>
            <person name="Grigoriev I.V."/>
            <person name="Hibbett D."/>
            <person name="Nagy L.G."/>
            <person name="Martin F.M."/>
        </authorList>
    </citation>
    <scope>NUCLEOTIDE SEQUENCE</scope>
    <source>
        <strain evidence="2">BED1</strain>
    </source>
</reference>
<dbReference type="AlphaFoldDB" id="A0AAD4BJ07"/>
<accession>A0AAD4BJ07</accession>
<dbReference type="EMBL" id="WHUW01000040">
    <property type="protein sequence ID" value="KAF8432403.1"/>
    <property type="molecule type" value="Genomic_DNA"/>
</dbReference>
<keyword evidence="1" id="KW-1133">Transmembrane helix</keyword>
<evidence type="ECO:0000313" key="3">
    <source>
        <dbReference type="Proteomes" id="UP001194468"/>
    </source>
</evidence>
<comment type="caution">
    <text evidence="2">The sequence shown here is derived from an EMBL/GenBank/DDBJ whole genome shotgun (WGS) entry which is preliminary data.</text>
</comment>
<protein>
    <submittedName>
        <fullName evidence="2">Uncharacterized protein</fullName>
    </submittedName>
</protein>
<organism evidence="2 3">
    <name type="scientific">Boletus edulis BED1</name>
    <dbReference type="NCBI Taxonomy" id="1328754"/>
    <lineage>
        <taxon>Eukaryota</taxon>
        <taxon>Fungi</taxon>
        <taxon>Dikarya</taxon>
        <taxon>Basidiomycota</taxon>
        <taxon>Agaricomycotina</taxon>
        <taxon>Agaricomycetes</taxon>
        <taxon>Agaricomycetidae</taxon>
        <taxon>Boletales</taxon>
        <taxon>Boletineae</taxon>
        <taxon>Boletaceae</taxon>
        <taxon>Boletoideae</taxon>
        <taxon>Boletus</taxon>
    </lineage>
</organism>
<keyword evidence="1" id="KW-0472">Membrane</keyword>
<name>A0AAD4BJ07_BOLED</name>
<evidence type="ECO:0000313" key="2">
    <source>
        <dbReference type="EMBL" id="KAF8432403.1"/>
    </source>
</evidence>
<dbReference type="Proteomes" id="UP001194468">
    <property type="component" value="Unassembled WGS sequence"/>
</dbReference>
<evidence type="ECO:0000256" key="1">
    <source>
        <dbReference type="SAM" id="Phobius"/>
    </source>
</evidence>
<reference evidence="2" key="2">
    <citation type="journal article" date="2020" name="Nat. Commun.">
        <title>Large-scale genome sequencing of mycorrhizal fungi provides insights into the early evolution of symbiotic traits.</title>
        <authorList>
            <person name="Miyauchi S."/>
            <person name="Kiss E."/>
            <person name="Kuo A."/>
            <person name="Drula E."/>
            <person name="Kohler A."/>
            <person name="Sanchez-Garcia M."/>
            <person name="Morin E."/>
            <person name="Andreopoulos B."/>
            <person name="Barry K.W."/>
            <person name="Bonito G."/>
            <person name="Buee M."/>
            <person name="Carver A."/>
            <person name="Chen C."/>
            <person name="Cichocki N."/>
            <person name="Clum A."/>
            <person name="Culley D."/>
            <person name="Crous P.W."/>
            <person name="Fauchery L."/>
            <person name="Girlanda M."/>
            <person name="Hayes R.D."/>
            <person name="Keri Z."/>
            <person name="LaButti K."/>
            <person name="Lipzen A."/>
            <person name="Lombard V."/>
            <person name="Magnuson J."/>
            <person name="Maillard F."/>
            <person name="Murat C."/>
            <person name="Nolan M."/>
            <person name="Ohm R.A."/>
            <person name="Pangilinan J."/>
            <person name="Pereira M.F."/>
            <person name="Perotto S."/>
            <person name="Peter M."/>
            <person name="Pfister S."/>
            <person name="Riley R."/>
            <person name="Sitrit Y."/>
            <person name="Stielow J.B."/>
            <person name="Szollosi G."/>
            <person name="Zifcakova L."/>
            <person name="Stursova M."/>
            <person name="Spatafora J.W."/>
            <person name="Tedersoo L."/>
            <person name="Vaario L.M."/>
            <person name="Yamada A."/>
            <person name="Yan M."/>
            <person name="Wang P."/>
            <person name="Xu J."/>
            <person name="Bruns T."/>
            <person name="Baldrian P."/>
            <person name="Vilgalys R."/>
            <person name="Dunand C."/>
            <person name="Henrissat B."/>
            <person name="Grigoriev I.V."/>
            <person name="Hibbett D."/>
            <person name="Nagy L.G."/>
            <person name="Martin F.M."/>
        </authorList>
    </citation>
    <scope>NUCLEOTIDE SEQUENCE</scope>
    <source>
        <strain evidence="2">BED1</strain>
    </source>
</reference>